<dbReference type="AlphaFoldDB" id="I0YWD1"/>
<feature type="compositionally biased region" description="Gly residues" evidence="1">
    <location>
        <begin position="1"/>
        <end position="11"/>
    </location>
</feature>
<feature type="region of interest" description="Disordered" evidence="1">
    <location>
        <begin position="1"/>
        <end position="45"/>
    </location>
</feature>
<evidence type="ECO:0000313" key="2">
    <source>
        <dbReference type="EMBL" id="EIE22700.1"/>
    </source>
</evidence>
<protein>
    <submittedName>
        <fullName evidence="2">Uncharacterized protein</fullName>
    </submittedName>
</protein>
<dbReference type="PANTHER" id="PTHR35127:SF1">
    <property type="entry name" value="GENOME ASSEMBLY, CHROMOSOME: A10"/>
    <property type="match status" value="1"/>
</dbReference>
<name>I0YWD1_COCSC</name>
<proteinExistence type="predicted"/>
<keyword evidence="3" id="KW-1185">Reference proteome</keyword>
<dbReference type="GeneID" id="17040687"/>
<sequence>MGDFVGTGVGRSGAWSATGRVSKSDGTNQLSPRGTPGRCSRPGRSMPVVSVHEQASFGRSLRGSANTKARRDPLVCQSSLTMTGALASYDIPEQQVRPSMPDWLSKCIAEAAKHLDQAPFLQLMMSLQSDSFLHHSVPSAVVQAPQLWHGIAEHLAEASPEVIVLIHPINMTSSHSSRALQAARESAKYSATDVLTGIAVGEEPAHIWQQRHAERMESCARMMQSGLSIPALSGSIGDCCDDETSAQAPVANNILPHSPRSSGSKTGKPGSANTEKGVQYWGVVIQSSWASDNDGCYVLKTMRSAVEDCTCVHYSLVSVCQGEPYSAQMAAQWLTA</sequence>
<evidence type="ECO:0000256" key="1">
    <source>
        <dbReference type="SAM" id="MobiDB-lite"/>
    </source>
</evidence>
<feature type="compositionally biased region" description="Polar residues" evidence="1">
    <location>
        <begin position="19"/>
        <end position="32"/>
    </location>
</feature>
<accession>I0YWD1</accession>
<comment type="caution">
    <text evidence="2">The sequence shown here is derived from an EMBL/GenBank/DDBJ whole genome shotgun (WGS) entry which is preliminary data.</text>
</comment>
<evidence type="ECO:0000313" key="3">
    <source>
        <dbReference type="Proteomes" id="UP000007264"/>
    </source>
</evidence>
<dbReference type="KEGG" id="csl:COCSUDRAFT_66348"/>
<dbReference type="eggNOG" id="ENOG502R398">
    <property type="taxonomic scope" value="Eukaryota"/>
</dbReference>
<reference evidence="2 3" key="1">
    <citation type="journal article" date="2012" name="Genome Biol.">
        <title>The genome of the polar eukaryotic microalga coccomyxa subellipsoidea reveals traits of cold adaptation.</title>
        <authorList>
            <person name="Blanc G."/>
            <person name="Agarkova I."/>
            <person name="Grimwood J."/>
            <person name="Kuo A."/>
            <person name="Brueggeman A."/>
            <person name="Dunigan D."/>
            <person name="Gurnon J."/>
            <person name="Ladunga I."/>
            <person name="Lindquist E."/>
            <person name="Lucas S."/>
            <person name="Pangilinan J."/>
            <person name="Proschold T."/>
            <person name="Salamov A."/>
            <person name="Schmutz J."/>
            <person name="Weeks D."/>
            <person name="Yamada T."/>
            <person name="Claverie J.M."/>
            <person name="Grigoriev I."/>
            <person name="Van Etten J."/>
            <person name="Lomsadze A."/>
            <person name="Borodovsky M."/>
        </authorList>
    </citation>
    <scope>NUCLEOTIDE SEQUENCE [LARGE SCALE GENOMIC DNA]</scope>
    <source>
        <strain evidence="2 3">C-169</strain>
    </source>
</reference>
<organism evidence="2 3">
    <name type="scientific">Coccomyxa subellipsoidea (strain C-169)</name>
    <name type="common">Green microalga</name>
    <dbReference type="NCBI Taxonomy" id="574566"/>
    <lineage>
        <taxon>Eukaryota</taxon>
        <taxon>Viridiplantae</taxon>
        <taxon>Chlorophyta</taxon>
        <taxon>core chlorophytes</taxon>
        <taxon>Trebouxiophyceae</taxon>
        <taxon>Trebouxiophyceae incertae sedis</taxon>
        <taxon>Coccomyxaceae</taxon>
        <taxon>Coccomyxa</taxon>
        <taxon>Coccomyxa subellipsoidea</taxon>
    </lineage>
</organism>
<dbReference type="RefSeq" id="XP_005647244.1">
    <property type="nucleotide sequence ID" value="XM_005647187.1"/>
</dbReference>
<dbReference type="EMBL" id="AGSI01000009">
    <property type="protein sequence ID" value="EIE22700.1"/>
    <property type="molecule type" value="Genomic_DNA"/>
</dbReference>
<feature type="region of interest" description="Disordered" evidence="1">
    <location>
        <begin position="251"/>
        <end position="274"/>
    </location>
</feature>
<feature type="compositionally biased region" description="Polar residues" evidence="1">
    <location>
        <begin position="259"/>
        <end position="274"/>
    </location>
</feature>
<dbReference type="OrthoDB" id="512720at2759"/>
<gene>
    <name evidence="2" type="ORF">COCSUDRAFT_66348</name>
</gene>
<dbReference type="Proteomes" id="UP000007264">
    <property type="component" value="Unassembled WGS sequence"/>
</dbReference>
<dbReference type="PANTHER" id="PTHR35127">
    <property type="entry name" value="OS03G0736900 PROTEIN"/>
    <property type="match status" value="1"/>
</dbReference>